<sequence>MDFTLRNSIYANELEEIEQRSLPILDTSRQIIILSRNTLNDFKKAIIENDFDSVVKEVEFFKHQKQVSLIQLIYYTEIRSFELQFPKSEVQKQEKVLKKKLRKLNRFYLYNIDFNQYVEHKLKHFDTQYYTRGHLDSFSITSSKFYFQDPDFSTPRDMLLGKIRAYKLLIEYLKNKLQLITKKPSILIDNPNLKWTSTKSALTELIYALYYNRVINNGNIDIKEIAIALQSVLHFDLGDFYKIFSEIKSRKISRTKFLDDLSNGLLLQMENSEE</sequence>
<dbReference type="Pfam" id="PF09357">
    <property type="entry name" value="RteC"/>
    <property type="match status" value="1"/>
</dbReference>
<keyword evidence="2" id="KW-1185">Reference proteome</keyword>
<comment type="caution">
    <text evidence="1">The sequence shown here is derived from an EMBL/GenBank/DDBJ whole genome shotgun (WGS) entry which is preliminary data.</text>
</comment>
<dbReference type="AlphaFoldDB" id="A0A9X1JSE7"/>
<dbReference type="InterPro" id="IPR018534">
    <property type="entry name" value="Tet_reg_excision_RteC"/>
</dbReference>
<protein>
    <submittedName>
        <fullName evidence="1">RteC domain-containing protein</fullName>
    </submittedName>
</protein>
<accession>A0A9X1JSE7</accession>
<gene>
    <name evidence="1" type="ORF">KCG49_10205</name>
</gene>
<evidence type="ECO:0000313" key="2">
    <source>
        <dbReference type="Proteomes" id="UP001138894"/>
    </source>
</evidence>
<reference evidence="1" key="1">
    <citation type="submission" date="2021-04" db="EMBL/GenBank/DDBJ databases">
        <authorList>
            <person name="Pira H."/>
            <person name="Risdian C."/>
            <person name="Wink J."/>
        </authorList>
    </citation>
    <scope>NUCLEOTIDE SEQUENCE</scope>
    <source>
        <strain evidence="1">WHY3</strain>
    </source>
</reference>
<name>A0A9X1JSE7_9FLAO</name>
<dbReference type="EMBL" id="JAGSPD010000007">
    <property type="protein sequence ID" value="MBV7269557.1"/>
    <property type="molecule type" value="Genomic_DNA"/>
</dbReference>
<proteinExistence type="predicted"/>
<dbReference type="Proteomes" id="UP001138894">
    <property type="component" value="Unassembled WGS sequence"/>
</dbReference>
<organism evidence="1 2">
    <name type="scientific">Winogradskyella luteola</name>
    <dbReference type="NCBI Taxonomy" id="2828330"/>
    <lineage>
        <taxon>Bacteria</taxon>
        <taxon>Pseudomonadati</taxon>
        <taxon>Bacteroidota</taxon>
        <taxon>Flavobacteriia</taxon>
        <taxon>Flavobacteriales</taxon>
        <taxon>Flavobacteriaceae</taxon>
        <taxon>Winogradskyella</taxon>
    </lineage>
</organism>
<dbReference type="RefSeq" id="WP_218546311.1">
    <property type="nucleotide sequence ID" value="NZ_JAGSPD010000007.1"/>
</dbReference>
<evidence type="ECO:0000313" key="1">
    <source>
        <dbReference type="EMBL" id="MBV7269557.1"/>
    </source>
</evidence>